<evidence type="ECO:0000256" key="2">
    <source>
        <dbReference type="ARBA" id="ARBA00022730"/>
    </source>
</evidence>
<protein>
    <recommendedName>
        <fullName evidence="6">Ribosome rescue factor SmrB</fullName>
        <ecNumber evidence="6">3.1.-.-</ecNumber>
    </recommendedName>
</protein>
<dbReference type="OrthoDB" id="5795446at2"/>
<evidence type="ECO:0000256" key="5">
    <source>
        <dbReference type="ARBA" id="ARBA00022884"/>
    </source>
</evidence>
<evidence type="ECO:0000256" key="1">
    <source>
        <dbReference type="ARBA" id="ARBA00022722"/>
    </source>
</evidence>
<feature type="domain" description="Smr" evidence="7">
    <location>
        <begin position="96"/>
        <end position="171"/>
    </location>
</feature>
<organism evidence="8 9">
    <name type="scientific">Saccharobesus litoralis</name>
    <dbReference type="NCBI Taxonomy" id="2172099"/>
    <lineage>
        <taxon>Bacteria</taxon>
        <taxon>Pseudomonadati</taxon>
        <taxon>Pseudomonadota</taxon>
        <taxon>Gammaproteobacteria</taxon>
        <taxon>Alteromonadales</taxon>
        <taxon>Alteromonadaceae</taxon>
        <taxon>Saccharobesus</taxon>
    </lineage>
</organism>
<keyword evidence="9" id="KW-1185">Reference proteome</keyword>
<comment type="subunit">
    <text evidence="6">Associates with collided ribosomes, but not with correctly translating polysomes.</text>
</comment>
<dbReference type="GO" id="GO:0072344">
    <property type="term" value="P:rescue of stalled ribosome"/>
    <property type="evidence" value="ECO:0007669"/>
    <property type="project" value="UniProtKB-UniRule"/>
</dbReference>
<keyword evidence="2 6" id="KW-0699">rRNA-binding</keyword>
<dbReference type="Proteomes" id="UP000244441">
    <property type="component" value="Chromosome"/>
</dbReference>
<evidence type="ECO:0000256" key="3">
    <source>
        <dbReference type="ARBA" id="ARBA00022759"/>
    </source>
</evidence>
<dbReference type="EMBL" id="CP026604">
    <property type="protein sequence ID" value="AWB68173.1"/>
    <property type="molecule type" value="Genomic_DNA"/>
</dbReference>
<dbReference type="PANTHER" id="PTHR35562:SF1">
    <property type="entry name" value="UPF0115 PROTEIN YFCN"/>
    <property type="match status" value="1"/>
</dbReference>
<dbReference type="InterPro" id="IPR022990">
    <property type="entry name" value="SmrB-like"/>
</dbReference>
<evidence type="ECO:0000313" key="9">
    <source>
        <dbReference type="Proteomes" id="UP000244441"/>
    </source>
</evidence>
<dbReference type="GO" id="GO:0004521">
    <property type="term" value="F:RNA endonuclease activity"/>
    <property type="evidence" value="ECO:0007669"/>
    <property type="project" value="UniProtKB-UniRule"/>
</dbReference>
<gene>
    <name evidence="6" type="primary">smrB</name>
    <name evidence="8" type="ORF">C2869_17905</name>
</gene>
<dbReference type="SMART" id="SM00463">
    <property type="entry name" value="SMR"/>
    <property type="match status" value="1"/>
</dbReference>
<keyword evidence="5 6" id="KW-0694">RNA-binding</keyword>
<dbReference type="RefSeq" id="WP_108604238.1">
    <property type="nucleotide sequence ID" value="NZ_CP026604.1"/>
</dbReference>
<dbReference type="KEGG" id="cate:C2869_17905"/>
<dbReference type="GO" id="GO:0019843">
    <property type="term" value="F:rRNA binding"/>
    <property type="evidence" value="ECO:0007669"/>
    <property type="project" value="UniProtKB-UniRule"/>
</dbReference>
<keyword evidence="4 6" id="KW-0378">Hydrolase</keyword>
<dbReference type="Gene3D" id="3.30.1370.110">
    <property type="match status" value="1"/>
</dbReference>
<comment type="function">
    <text evidence="6">Acts as a ribosome collision sensor. Detects stalled/collided disomes (pairs of ribosomes where the leading ribosome is stalled and a second ribosome has collided with it) and endonucleolytically cleaves mRNA at the 5' boundary of the stalled ribosome. Stalled/collided disomes form a new interface (primarily via the 30S subunits) that binds SmrB. Cleaved mRNA becomes available for tmRNA ligation, leading to ribosomal subunit dissociation and rescue of stalled ribosomes.</text>
</comment>
<comment type="similarity">
    <text evidence="6">Belongs to the SmrB family.</text>
</comment>
<dbReference type="AlphaFoldDB" id="A0A2S0VVG9"/>
<reference evidence="8 9" key="1">
    <citation type="submission" date="2018-01" db="EMBL/GenBank/DDBJ databases">
        <title>Genome sequence of a Cantenovulum-like bacteria.</title>
        <authorList>
            <person name="Tan W.R."/>
            <person name="Lau N.-S."/>
            <person name="Go F."/>
            <person name="Amirul A.-A.A."/>
        </authorList>
    </citation>
    <scope>NUCLEOTIDE SEQUENCE [LARGE SCALE GENOMIC DNA]</scope>
    <source>
        <strain evidence="8 9">CCB-QB4</strain>
    </source>
</reference>
<sequence>MSSKFSNDDEMDLFRQAMGDTRQIKQDKIQPEAKRNKQKIALDIEKRTVREASFYFSDTFEPAIESDGPIKYVQQGFAHDLAKRIRRGDFQPDLILDLHGMKRDHAKLELAELIHTAIKEHCRCICIVHGIGSGILKAKIPHWLVQHPKIAAFHQAPLEFGGNGAILALVDLGEEEAFF</sequence>
<dbReference type="InterPro" id="IPR036063">
    <property type="entry name" value="Smr_dom_sf"/>
</dbReference>
<dbReference type="InterPro" id="IPR002625">
    <property type="entry name" value="Smr_dom"/>
</dbReference>
<dbReference type="EC" id="3.1.-.-" evidence="6"/>
<keyword evidence="3 6" id="KW-0255">Endonuclease</keyword>
<evidence type="ECO:0000256" key="6">
    <source>
        <dbReference type="HAMAP-Rule" id="MF_01042"/>
    </source>
</evidence>
<dbReference type="PROSITE" id="PS50828">
    <property type="entry name" value="SMR"/>
    <property type="match status" value="1"/>
</dbReference>
<dbReference type="PANTHER" id="PTHR35562">
    <property type="entry name" value="DNA ENDONUCLEASE SMRA-RELATED"/>
    <property type="match status" value="1"/>
</dbReference>
<dbReference type="GO" id="GO:0016787">
    <property type="term" value="F:hydrolase activity"/>
    <property type="evidence" value="ECO:0007669"/>
    <property type="project" value="UniProtKB-KW"/>
</dbReference>
<proteinExistence type="inferred from homology"/>
<evidence type="ECO:0000313" key="8">
    <source>
        <dbReference type="EMBL" id="AWB68173.1"/>
    </source>
</evidence>
<dbReference type="SUPFAM" id="SSF160443">
    <property type="entry name" value="SMR domain-like"/>
    <property type="match status" value="1"/>
</dbReference>
<evidence type="ECO:0000256" key="4">
    <source>
        <dbReference type="ARBA" id="ARBA00022801"/>
    </source>
</evidence>
<evidence type="ECO:0000259" key="7">
    <source>
        <dbReference type="PROSITE" id="PS50828"/>
    </source>
</evidence>
<dbReference type="HAMAP" id="MF_01042">
    <property type="entry name" value="SmrB"/>
    <property type="match status" value="1"/>
</dbReference>
<dbReference type="Pfam" id="PF01713">
    <property type="entry name" value="Smr"/>
    <property type="match status" value="1"/>
</dbReference>
<keyword evidence="1 6" id="KW-0540">Nuclease</keyword>
<accession>A0A2S0VVG9</accession>
<name>A0A2S0VVG9_9ALTE</name>
<dbReference type="NCBIfam" id="NF003432">
    <property type="entry name" value="PRK04946.1"/>
    <property type="match status" value="1"/>
</dbReference>